<sequence length="99" mass="11372">MKCLLKICTLKFQFWLSVSKWSFNISITKTIELETAEQLALCLRLLKNSINNKDAIFDFLCNKAEAFPSHPSTEVSKLSNFKTCGHQLPEFLSQHTKFS</sequence>
<proteinExistence type="predicted"/>
<organism evidence="1">
    <name type="scientific">Micrurus corallinus</name>
    <name type="common">Brazilian coral snake</name>
    <dbReference type="NCBI Taxonomy" id="54390"/>
    <lineage>
        <taxon>Eukaryota</taxon>
        <taxon>Metazoa</taxon>
        <taxon>Chordata</taxon>
        <taxon>Craniata</taxon>
        <taxon>Vertebrata</taxon>
        <taxon>Euteleostomi</taxon>
        <taxon>Lepidosauria</taxon>
        <taxon>Squamata</taxon>
        <taxon>Bifurcata</taxon>
        <taxon>Unidentata</taxon>
        <taxon>Episquamata</taxon>
        <taxon>Toxicofera</taxon>
        <taxon>Serpentes</taxon>
        <taxon>Colubroidea</taxon>
        <taxon>Elapidae</taxon>
        <taxon>Elapinae</taxon>
        <taxon>Micrurus</taxon>
    </lineage>
</organism>
<evidence type="ECO:0000313" key="1">
    <source>
        <dbReference type="EMBL" id="LAA54170.1"/>
    </source>
</evidence>
<dbReference type="AlphaFoldDB" id="A0A2D4G358"/>
<accession>A0A2D4G358</accession>
<reference evidence="1" key="1">
    <citation type="submission" date="2017-07" db="EMBL/GenBank/DDBJ databases">
        <authorList>
            <person name="Mikheyev A."/>
            <person name="Grau M."/>
        </authorList>
    </citation>
    <scope>NUCLEOTIDE SEQUENCE</scope>
    <source>
        <tissue evidence="1">Venom_gland</tissue>
    </source>
</reference>
<reference evidence="1" key="2">
    <citation type="submission" date="2017-11" db="EMBL/GenBank/DDBJ databases">
        <title>Coralsnake Venomics: Analyses of Venom Gland Transcriptomes and Proteomes of Six Brazilian Taxa.</title>
        <authorList>
            <person name="Aird S.D."/>
            <person name="Jorge da Silva N."/>
            <person name="Qiu L."/>
            <person name="Villar-Briones A."/>
            <person name="Aparecida-Saddi V."/>
            <person name="Campos-Telles M.P."/>
            <person name="Grau M."/>
            <person name="Mikheyev A.S."/>
        </authorList>
    </citation>
    <scope>NUCLEOTIDE SEQUENCE</scope>
    <source>
        <tissue evidence="1">Venom_gland</tissue>
    </source>
</reference>
<name>A0A2D4G358_MICCO</name>
<dbReference type="EMBL" id="IACJ01107366">
    <property type="protein sequence ID" value="LAA54170.1"/>
    <property type="molecule type" value="Transcribed_RNA"/>
</dbReference>
<protein>
    <submittedName>
        <fullName evidence="1">Uncharacterized protein</fullName>
    </submittedName>
</protein>